<gene>
    <name evidence="2" type="ORF">SOJ16_002029</name>
</gene>
<proteinExistence type="predicted"/>
<dbReference type="Gene3D" id="3.90.550.10">
    <property type="entry name" value="Spore Coat Polysaccharide Biosynthesis Protein SpsA, Chain A"/>
    <property type="match status" value="1"/>
</dbReference>
<dbReference type="EMBL" id="CP139957">
    <property type="protein sequence ID" value="WPX08163.1"/>
    <property type="molecule type" value="Genomic_DNA"/>
</dbReference>
<dbReference type="InterPro" id="IPR029044">
    <property type="entry name" value="Nucleotide-diphossugar_trans"/>
</dbReference>
<sequence>MSGAIIIPAYNEFFRMSLLLPVYRRLTRQYKIILVDDGSDDETYRIGEILGWHIVRLPKNMGKGFAVREGRFESSKFKANT</sequence>
<dbReference type="SUPFAM" id="SSF53448">
    <property type="entry name" value="Nucleotide-diphospho-sugar transferases"/>
    <property type="match status" value="1"/>
</dbReference>
<dbReference type="EC" id="2.4.-.-" evidence="2"/>
<dbReference type="InterPro" id="IPR001173">
    <property type="entry name" value="Glyco_trans_2-like"/>
</dbReference>
<keyword evidence="2" id="KW-0328">Glycosyltransferase</keyword>
<keyword evidence="3" id="KW-1185">Reference proteome</keyword>
<feature type="domain" description="Glycosyltransferase 2-like" evidence="1">
    <location>
        <begin position="5"/>
        <end position="70"/>
    </location>
</feature>
<accession>A0ABZ0U0D9</accession>
<protein>
    <submittedName>
        <fullName evidence="2">Glycosyltransferase</fullName>
        <ecNumber evidence="2">2.4.-.-</ecNumber>
    </submittedName>
</protein>
<dbReference type="RefSeq" id="WP_322141196.1">
    <property type="nucleotide sequence ID" value="NZ_CP139957.1"/>
</dbReference>
<evidence type="ECO:0000313" key="3">
    <source>
        <dbReference type="Proteomes" id="UP001322744"/>
    </source>
</evidence>
<evidence type="ECO:0000259" key="1">
    <source>
        <dbReference type="Pfam" id="PF00535"/>
    </source>
</evidence>
<dbReference type="GO" id="GO:0016757">
    <property type="term" value="F:glycosyltransferase activity"/>
    <property type="evidence" value="ECO:0007669"/>
    <property type="project" value="UniProtKB-KW"/>
</dbReference>
<reference evidence="2 3" key="1">
    <citation type="submission" date="2023-12" db="EMBL/GenBank/DDBJ databases">
        <authorList>
            <person name="Manesh M.J.H."/>
            <person name="Bing R.G."/>
            <person name="Willard D.J."/>
            <person name="Kelly R.M."/>
        </authorList>
    </citation>
    <scope>NUCLEOTIDE SEQUENCE [LARGE SCALE GENOMIC DNA]</scope>
    <source>
        <strain evidence="2 3">DSM 8977</strain>
    </source>
</reference>
<dbReference type="Proteomes" id="UP001322744">
    <property type="component" value="Chromosome"/>
</dbReference>
<dbReference type="Pfam" id="PF00535">
    <property type="entry name" value="Glycos_transf_2"/>
    <property type="match status" value="1"/>
</dbReference>
<keyword evidence="2" id="KW-0808">Transferase</keyword>
<organism evidence="2 3">
    <name type="scientific">Anaerocellum danielii</name>
    <dbReference type="NCBI Taxonomy" id="1387557"/>
    <lineage>
        <taxon>Bacteria</taxon>
        <taxon>Bacillati</taxon>
        <taxon>Bacillota</taxon>
        <taxon>Bacillota incertae sedis</taxon>
        <taxon>Caldicellulosiruptorales</taxon>
        <taxon>Caldicellulosiruptoraceae</taxon>
        <taxon>Anaerocellum</taxon>
    </lineage>
</organism>
<evidence type="ECO:0000313" key="2">
    <source>
        <dbReference type="EMBL" id="WPX08163.1"/>
    </source>
</evidence>
<name>A0ABZ0U0D9_9FIRM</name>